<proteinExistence type="predicted"/>
<dbReference type="EMBL" id="AM889137">
    <property type="protein sequence ID" value="CBA03977.1"/>
    <property type="molecule type" value="Genomic_DNA"/>
</dbReference>
<name>C6SAK4_NEIME</name>
<accession>C6SAK4</accession>
<dbReference type="AlphaFoldDB" id="C6SAK4"/>
<sequence length="31" mass="3662">MPHHPPPNPDLTIQTNQKKKQNEQNIPHHLE</sequence>
<gene>
    <name evidence="2" type="ORF">NME_0315</name>
</gene>
<protein>
    <submittedName>
        <fullName evidence="2">Uncharacterized protein</fullName>
    </submittedName>
</protein>
<feature type="region of interest" description="Disordered" evidence="1">
    <location>
        <begin position="1"/>
        <end position="31"/>
    </location>
</feature>
<evidence type="ECO:0000313" key="2">
    <source>
        <dbReference type="EMBL" id="CBA03977.1"/>
    </source>
</evidence>
<reference evidence="2" key="1">
    <citation type="journal article" date="2008" name="Proc. Natl. Acad. Sci. U.S.A.">
        <title>Whole-genome comparison of disease and carriage strains provides insights into virulence evolution in Neisseria meningitidis.</title>
        <authorList>
            <person name="Schoen C."/>
            <person name="Blom J."/>
            <person name="Claus H."/>
            <person name="Schramm-Glueck A."/>
            <person name="Brandt P."/>
            <person name="Mueller T."/>
            <person name="Goesmann A."/>
            <person name="Joseph B."/>
            <person name="Konietzny S."/>
            <person name="Kurzai O."/>
            <person name="Schmitt C."/>
            <person name="Friedrich T."/>
            <person name="Linke B."/>
            <person name="Vogel U."/>
            <person name="Frosch M."/>
        </authorList>
    </citation>
    <scope>NUCLEOTIDE SEQUENCE</scope>
    <source>
        <strain evidence="2">Alpha153</strain>
    </source>
</reference>
<evidence type="ECO:0000256" key="1">
    <source>
        <dbReference type="SAM" id="MobiDB-lite"/>
    </source>
</evidence>
<organism evidence="2">
    <name type="scientific">Neisseria meningitidis alpha153</name>
    <dbReference type="NCBI Taxonomy" id="663926"/>
    <lineage>
        <taxon>Bacteria</taxon>
        <taxon>Pseudomonadati</taxon>
        <taxon>Pseudomonadota</taxon>
        <taxon>Betaproteobacteria</taxon>
        <taxon>Neisseriales</taxon>
        <taxon>Neisseriaceae</taxon>
        <taxon>Neisseria</taxon>
    </lineage>
</organism>
<feature type="compositionally biased region" description="Basic and acidic residues" evidence="1">
    <location>
        <begin position="20"/>
        <end position="31"/>
    </location>
</feature>